<sequence>MSAGTTALVLTALGALLAGCSGSGHPAAAPKPAAAAATLADIPATPSADVPSAAPTDLSALRLPIEQYVLTPADNALLNQASWVLAGDCIQHHGVTFRTPTALTHQRSGSEVPRRYGPADPAAAAQYGYHKAPVPDQDKVPTDDMASLSQADRVTVHGCLADAQKQLSGDAAYGSSRIGEQINSRSYVKATADDRVTAAFAAWSGCMKTAGYGYASPIDAYNDLHWGASPTADQQEIATAQADITCKRQTNLIGIWYAVDAAYQQQQIQAHQAELDRDRAAEQRQLDEARKALTRSPGSN</sequence>
<feature type="coiled-coil region" evidence="1">
    <location>
        <begin position="263"/>
        <end position="292"/>
    </location>
</feature>
<evidence type="ECO:0008006" key="5">
    <source>
        <dbReference type="Google" id="ProtNLM"/>
    </source>
</evidence>
<feature type="chain" id="PRO_5046722777" description="PknH-like extracellular domain-containing protein" evidence="2">
    <location>
        <begin position="29"/>
        <end position="300"/>
    </location>
</feature>
<keyword evidence="2" id="KW-0732">Signal</keyword>
<name>A0ABY7QEL1_9ACTN</name>
<dbReference type="EMBL" id="CP115450">
    <property type="protein sequence ID" value="WBP90531.1"/>
    <property type="molecule type" value="Genomic_DNA"/>
</dbReference>
<dbReference type="RefSeq" id="WP_270149378.1">
    <property type="nucleotide sequence ID" value="NZ_CP115450.1"/>
</dbReference>
<gene>
    <name evidence="3" type="ORF">O1G21_34835</name>
</gene>
<evidence type="ECO:0000313" key="4">
    <source>
        <dbReference type="Proteomes" id="UP001212821"/>
    </source>
</evidence>
<evidence type="ECO:0000256" key="2">
    <source>
        <dbReference type="SAM" id="SignalP"/>
    </source>
</evidence>
<evidence type="ECO:0000256" key="1">
    <source>
        <dbReference type="SAM" id="Coils"/>
    </source>
</evidence>
<organism evidence="3 4">
    <name type="scientific">Kitasatospora cathayae</name>
    <dbReference type="NCBI Taxonomy" id="3004092"/>
    <lineage>
        <taxon>Bacteria</taxon>
        <taxon>Bacillati</taxon>
        <taxon>Actinomycetota</taxon>
        <taxon>Actinomycetes</taxon>
        <taxon>Kitasatosporales</taxon>
        <taxon>Streptomycetaceae</taxon>
        <taxon>Kitasatospora</taxon>
    </lineage>
</organism>
<reference evidence="4" key="1">
    <citation type="submission" date="2022-12" db="EMBL/GenBank/DDBJ databases">
        <authorList>
            <person name="Mo P."/>
        </authorList>
    </citation>
    <scope>NUCLEOTIDE SEQUENCE [LARGE SCALE GENOMIC DNA]</scope>
    <source>
        <strain evidence="4">HUAS 3-15</strain>
    </source>
</reference>
<keyword evidence="1" id="KW-0175">Coiled coil</keyword>
<protein>
    <recommendedName>
        <fullName evidence="5">PknH-like extracellular domain-containing protein</fullName>
    </recommendedName>
</protein>
<feature type="signal peptide" evidence="2">
    <location>
        <begin position="1"/>
        <end position="28"/>
    </location>
</feature>
<accession>A0ABY7QEL1</accession>
<dbReference type="Proteomes" id="UP001212821">
    <property type="component" value="Chromosome"/>
</dbReference>
<keyword evidence="4" id="KW-1185">Reference proteome</keyword>
<evidence type="ECO:0000313" key="3">
    <source>
        <dbReference type="EMBL" id="WBP90531.1"/>
    </source>
</evidence>
<proteinExistence type="predicted"/>